<dbReference type="SUPFAM" id="SSF110849">
    <property type="entry name" value="ParB/Sulfiredoxin"/>
    <property type="match status" value="1"/>
</dbReference>
<name>A0A2N5IVP5_9BIFI</name>
<dbReference type="InterPro" id="IPR036086">
    <property type="entry name" value="ParB/Sulfiredoxin_sf"/>
</dbReference>
<dbReference type="OrthoDB" id="3176965at2"/>
<organism evidence="4 5">
    <name type="scientific">Bifidobacterium parmae</name>
    <dbReference type="NCBI Taxonomy" id="361854"/>
    <lineage>
        <taxon>Bacteria</taxon>
        <taxon>Bacillati</taxon>
        <taxon>Actinomycetota</taxon>
        <taxon>Actinomycetes</taxon>
        <taxon>Bifidobacteriales</taxon>
        <taxon>Bifidobacteriaceae</taxon>
        <taxon>Bifidobacterium</taxon>
    </lineage>
</organism>
<dbReference type="AlphaFoldDB" id="A0A2N5IVP5"/>
<accession>A0A2N5IVP5</accession>
<comment type="similarity">
    <text evidence="1">Belongs to the ParB family.</text>
</comment>
<sequence length="482" mass="53455">MTDPIIVHIPLAQLQPHPDNPRRRVGDVTELADSIRSQGLQQPLLVTPHGTGEHGTPLYRVVIGHRRLAALRQAGMTMAPCLVRDLTARQQREIMLVENCQRSDLTPLEEADGYQGLLDLGATVADMAEATGRSTSFVRGRLKVAGIPQSVRDHNERFAQLSLTDLDAIAEFADDPDTQAALAEKAGTTGFDYALAAARRHRKEQAWVDACLAFAADRHLGYTTVDSLWNLPYNRTKTINAAGDTSAETWYDELDAEYHTPDCTISVCKGGGHALAGMAVTLPEDPADRERDKKAAEAARQAREAEQRRLAPVTQFDKLSRETRETWIRTHSAQWAAHQMRDAIATLARLETLGVDGTLPTGLDANLRDKMLDTYQRIATPLPDEKKDVKHNLYHLDSPANVAELRRRAHQAGQELRQLTLILLSRQEARLDKDTWRGKGWTMSLKTASVYYNALAELGYEASDEENTALAGGFTETKEEAR</sequence>
<dbReference type="EMBL" id="NMWT01000036">
    <property type="protein sequence ID" value="PLS26008.1"/>
    <property type="molecule type" value="Genomic_DNA"/>
</dbReference>
<dbReference type="Pfam" id="PF02195">
    <property type="entry name" value="ParB_N"/>
    <property type="match status" value="1"/>
</dbReference>
<dbReference type="GO" id="GO:0003677">
    <property type="term" value="F:DNA binding"/>
    <property type="evidence" value="ECO:0007669"/>
    <property type="project" value="InterPro"/>
</dbReference>
<dbReference type="SMART" id="SM00470">
    <property type="entry name" value="ParB"/>
    <property type="match status" value="1"/>
</dbReference>
<dbReference type="GO" id="GO:0007059">
    <property type="term" value="P:chromosome segregation"/>
    <property type="evidence" value="ECO:0007669"/>
    <property type="project" value="UniProtKB-KW"/>
</dbReference>
<keyword evidence="2" id="KW-0159">Chromosome partition</keyword>
<dbReference type="InterPro" id="IPR003115">
    <property type="entry name" value="ParB_N"/>
</dbReference>
<evidence type="ECO:0000256" key="2">
    <source>
        <dbReference type="ARBA" id="ARBA00022829"/>
    </source>
</evidence>
<dbReference type="PANTHER" id="PTHR33375">
    <property type="entry name" value="CHROMOSOME-PARTITIONING PROTEIN PARB-RELATED"/>
    <property type="match status" value="1"/>
</dbReference>
<evidence type="ECO:0000259" key="3">
    <source>
        <dbReference type="SMART" id="SM00470"/>
    </source>
</evidence>
<keyword evidence="5" id="KW-1185">Reference proteome</keyword>
<dbReference type="NCBIfam" id="TIGR00180">
    <property type="entry name" value="parB_part"/>
    <property type="match status" value="1"/>
</dbReference>
<dbReference type="Proteomes" id="UP000235034">
    <property type="component" value="Unassembled WGS sequence"/>
</dbReference>
<comment type="caution">
    <text evidence="4">The sequence shown here is derived from an EMBL/GenBank/DDBJ whole genome shotgun (WGS) entry which is preliminary data.</text>
</comment>
<evidence type="ECO:0000256" key="1">
    <source>
        <dbReference type="ARBA" id="ARBA00006295"/>
    </source>
</evidence>
<proteinExistence type="inferred from homology"/>
<dbReference type="Gene3D" id="3.90.1530.30">
    <property type="match status" value="1"/>
</dbReference>
<dbReference type="InterPro" id="IPR050336">
    <property type="entry name" value="Chromosome_partition/occlusion"/>
</dbReference>
<dbReference type="RefSeq" id="WP_101623239.1">
    <property type="nucleotide sequence ID" value="NZ_NMWT01000036.1"/>
</dbReference>
<dbReference type="InterPro" id="IPR004437">
    <property type="entry name" value="ParB/RepB/Spo0J"/>
</dbReference>
<dbReference type="PANTHER" id="PTHR33375:SF1">
    <property type="entry name" value="CHROMOSOME-PARTITIONING PROTEIN PARB-RELATED"/>
    <property type="match status" value="1"/>
</dbReference>
<feature type="domain" description="ParB-like N-terminal" evidence="3">
    <location>
        <begin position="7"/>
        <end position="100"/>
    </location>
</feature>
<evidence type="ECO:0000313" key="4">
    <source>
        <dbReference type="EMBL" id="PLS26008.1"/>
    </source>
</evidence>
<dbReference type="SUPFAM" id="SSF109709">
    <property type="entry name" value="KorB DNA-binding domain-like"/>
    <property type="match status" value="1"/>
</dbReference>
<protein>
    <submittedName>
        <fullName evidence="4">ParB-like protein</fullName>
    </submittedName>
</protein>
<dbReference type="GO" id="GO:0005694">
    <property type="term" value="C:chromosome"/>
    <property type="evidence" value="ECO:0007669"/>
    <property type="project" value="TreeGrafter"/>
</dbReference>
<gene>
    <name evidence="4" type="ORF">Uis4E_2183</name>
</gene>
<evidence type="ECO:0000313" key="5">
    <source>
        <dbReference type="Proteomes" id="UP000235034"/>
    </source>
</evidence>
<dbReference type="InterPro" id="IPR041468">
    <property type="entry name" value="HTH_ParB/Spo0J"/>
</dbReference>
<dbReference type="Gene3D" id="1.10.10.2830">
    <property type="match status" value="1"/>
</dbReference>
<dbReference type="Pfam" id="PF17762">
    <property type="entry name" value="HTH_ParB"/>
    <property type="match status" value="1"/>
</dbReference>
<reference evidence="4 5" key="1">
    <citation type="submission" date="2017-07" db="EMBL/GenBank/DDBJ databases">
        <title>Bifidobacterium novel species.</title>
        <authorList>
            <person name="Lugli G.A."/>
            <person name="Milani C."/>
            <person name="Duranti S."/>
            <person name="Mangifesta M."/>
        </authorList>
    </citation>
    <scope>NUCLEOTIDE SEQUENCE [LARGE SCALE GENOMIC DNA]</scope>
    <source>
        <strain evidence="4 5">77</strain>
    </source>
</reference>